<evidence type="ECO:0000256" key="3">
    <source>
        <dbReference type="ARBA" id="ARBA00012211"/>
    </source>
</evidence>
<keyword evidence="9 14" id="KW-0133">Cell shape</keyword>
<dbReference type="AlphaFoldDB" id="A0A926HQP3"/>
<keyword evidence="12 14" id="KW-0961">Cell wall biogenesis/degradation</keyword>
<evidence type="ECO:0000313" key="19">
    <source>
        <dbReference type="Proteomes" id="UP000623172"/>
    </source>
</evidence>
<dbReference type="InterPro" id="IPR005758">
    <property type="entry name" value="UDP-N-AcMur_Ala_ligase_MurC"/>
</dbReference>
<dbReference type="GO" id="GO:0009252">
    <property type="term" value="P:peptidoglycan biosynthetic process"/>
    <property type="evidence" value="ECO:0007669"/>
    <property type="project" value="UniProtKB-UniRule"/>
</dbReference>
<dbReference type="SUPFAM" id="SSF53623">
    <property type="entry name" value="MurD-like peptide ligases, catalytic domain"/>
    <property type="match status" value="1"/>
</dbReference>
<dbReference type="GO" id="GO:0071555">
    <property type="term" value="P:cell wall organization"/>
    <property type="evidence" value="ECO:0007669"/>
    <property type="project" value="UniProtKB-KW"/>
</dbReference>
<evidence type="ECO:0000256" key="13">
    <source>
        <dbReference type="ARBA" id="ARBA00047833"/>
    </source>
</evidence>
<dbReference type="GO" id="GO:0005524">
    <property type="term" value="F:ATP binding"/>
    <property type="evidence" value="ECO:0007669"/>
    <property type="project" value="UniProtKB-UniRule"/>
</dbReference>
<feature type="domain" description="Mur ligase C-terminal" evidence="16">
    <location>
        <begin position="317"/>
        <end position="446"/>
    </location>
</feature>
<feature type="domain" description="Mur ligase N-terminal catalytic" evidence="15">
    <location>
        <begin position="12"/>
        <end position="109"/>
    </location>
</feature>
<accession>A0A926HQP3</accession>
<evidence type="ECO:0000256" key="11">
    <source>
        <dbReference type="ARBA" id="ARBA00023306"/>
    </source>
</evidence>
<evidence type="ECO:0000256" key="8">
    <source>
        <dbReference type="ARBA" id="ARBA00022840"/>
    </source>
</evidence>
<dbReference type="Pfam" id="PF01225">
    <property type="entry name" value="Mur_ligase"/>
    <property type="match status" value="1"/>
</dbReference>
<dbReference type="GO" id="GO:0005737">
    <property type="term" value="C:cytoplasm"/>
    <property type="evidence" value="ECO:0007669"/>
    <property type="project" value="UniProtKB-SubCell"/>
</dbReference>
<dbReference type="Gene3D" id="3.40.50.720">
    <property type="entry name" value="NAD(P)-binding Rossmann-like Domain"/>
    <property type="match status" value="1"/>
</dbReference>
<comment type="similarity">
    <text evidence="14">Belongs to the MurCDEF family.</text>
</comment>
<keyword evidence="5 14" id="KW-0436">Ligase</keyword>
<comment type="pathway">
    <text evidence="2 14">Cell wall biogenesis; peptidoglycan biosynthesis.</text>
</comment>
<dbReference type="Pfam" id="PF02875">
    <property type="entry name" value="Mur_ligase_C"/>
    <property type="match status" value="1"/>
</dbReference>
<keyword evidence="4 14" id="KW-0963">Cytoplasm</keyword>
<evidence type="ECO:0000256" key="6">
    <source>
        <dbReference type="ARBA" id="ARBA00022618"/>
    </source>
</evidence>
<evidence type="ECO:0000259" key="15">
    <source>
        <dbReference type="Pfam" id="PF01225"/>
    </source>
</evidence>
<dbReference type="PANTHER" id="PTHR43445:SF3">
    <property type="entry name" value="UDP-N-ACETYLMURAMATE--L-ALANINE LIGASE"/>
    <property type="match status" value="1"/>
</dbReference>
<name>A0A926HQP3_9FIRM</name>
<dbReference type="NCBIfam" id="TIGR01082">
    <property type="entry name" value="murC"/>
    <property type="match status" value="1"/>
</dbReference>
<protein>
    <recommendedName>
        <fullName evidence="3 14">UDP-N-acetylmuramate--L-alanine ligase</fullName>
        <ecNumber evidence="3 14">6.3.2.8</ecNumber>
    </recommendedName>
    <alternativeName>
        <fullName evidence="14">UDP-N-acetylmuramoyl-L-alanine synthetase</fullName>
    </alternativeName>
</protein>
<dbReference type="InterPro" id="IPR013221">
    <property type="entry name" value="Mur_ligase_cen"/>
</dbReference>
<dbReference type="InterPro" id="IPR036565">
    <property type="entry name" value="Mur-like_cat_sf"/>
</dbReference>
<dbReference type="HAMAP" id="MF_00046">
    <property type="entry name" value="MurC"/>
    <property type="match status" value="1"/>
</dbReference>
<proteinExistence type="inferred from homology"/>
<evidence type="ECO:0000256" key="1">
    <source>
        <dbReference type="ARBA" id="ARBA00004496"/>
    </source>
</evidence>
<dbReference type="InterPro" id="IPR036615">
    <property type="entry name" value="Mur_ligase_C_dom_sf"/>
</dbReference>
<dbReference type="RefSeq" id="WP_249316794.1">
    <property type="nucleotide sequence ID" value="NZ_JACRSR010000003.1"/>
</dbReference>
<evidence type="ECO:0000259" key="17">
    <source>
        <dbReference type="Pfam" id="PF08245"/>
    </source>
</evidence>
<keyword evidence="8 14" id="KW-0067">ATP-binding</keyword>
<comment type="subcellular location">
    <subcellularLocation>
        <location evidence="1 14">Cytoplasm</location>
    </subcellularLocation>
</comment>
<feature type="domain" description="Mur ligase central" evidence="17">
    <location>
        <begin position="115"/>
        <end position="295"/>
    </location>
</feature>
<evidence type="ECO:0000313" key="18">
    <source>
        <dbReference type="EMBL" id="MBC8531950.1"/>
    </source>
</evidence>
<evidence type="ECO:0000256" key="14">
    <source>
        <dbReference type="HAMAP-Rule" id="MF_00046"/>
    </source>
</evidence>
<dbReference type="EMBL" id="JACRSR010000003">
    <property type="protein sequence ID" value="MBC8531950.1"/>
    <property type="molecule type" value="Genomic_DNA"/>
</dbReference>
<evidence type="ECO:0000256" key="5">
    <source>
        <dbReference type="ARBA" id="ARBA00022598"/>
    </source>
</evidence>
<evidence type="ECO:0000256" key="2">
    <source>
        <dbReference type="ARBA" id="ARBA00004752"/>
    </source>
</evidence>
<keyword evidence="7 14" id="KW-0547">Nucleotide-binding</keyword>
<comment type="function">
    <text evidence="14">Cell wall formation.</text>
</comment>
<dbReference type="Pfam" id="PF08245">
    <property type="entry name" value="Mur_ligase_M"/>
    <property type="match status" value="1"/>
</dbReference>
<dbReference type="SUPFAM" id="SSF51984">
    <property type="entry name" value="MurCD N-terminal domain"/>
    <property type="match status" value="1"/>
</dbReference>
<dbReference type="GO" id="GO:0008763">
    <property type="term" value="F:UDP-N-acetylmuramate-L-alanine ligase activity"/>
    <property type="evidence" value="ECO:0007669"/>
    <property type="project" value="UniProtKB-UniRule"/>
</dbReference>
<dbReference type="Proteomes" id="UP000623172">
    <property type="component" value="Unassembled WGS sequence"/>
</dbReference>
<sequence>MINLEDYKGRRVHFVGIGGISMSGLAEILLHRGYKVTGSDINRTNLTERLEDLGAVIQQGHEPQLVNDADLLVYTAAVKPDNPERKRAGELGIPEMERAALLGEIMKQYPVRIGIAGTHGKTTATSMTACILELANLHPTIHIGGELDLIGGNTKAGNGEIFIFEACEYVDSFLQFHPTIAVVLNVDLDHLDHFKNMDHIKRSFERYLALLPEDGLAIGLADDANTLEVLKSAPSAQETFGVEGGDDVQAKNLDCDNRGHFSFDLFVEGTCLGRIALAVPGRHNVLNALAASAVALKMGLGIEDIQRGLEAYTGTHRRFELEGELMPGVSVYHDYAHHPTEVKATLATARALHPKRLWCVFQPHTYTRTAKLFELFVDAFSDADEVIVAPIYAAREPNDGQNNDARLAQRLNEKQSAIFLNSFDTISCHLADHCTPGDMVLILGAGDIEKLAIAISHSAVTA</sequence>
<dbReference type="GO" id="GO:0051301">
    <property type="term" value="P:cell division"/>
    <property type="evidence" value="ECO:0007669"/>
    <property type="project" value="UniProtKB-KW"/>
</dbReference>
<evidence type="ECO:0000256" key="7">
    <source>
        <dbReference type="ARBA" id="ARBA00022741"/>
    </source>
</evidence>
<dbReference type="GO" id="GO:0008360">
    <property type="term" value="P:regulation of cell shape"/>
    <property type="evidence" value="ECO:0007669"/>
    <property type="project" value="UniProtKB-KW"/>
</dbReference>
<keyword evidence="19" id="KW-1185">Reference proteome</keyword>
<feature type="binding site" evidence="14">
    <location>
        <begin position="117"/>
        <end position="123"/>
    </location>
    <ligand>
        <name>ATP</name>
        <dbReference type="ChEBI" id="CHEBI:30616"/>
    </ligand>
</feature>
<dbReference type="InterPro" id="IPR050061">
    <property type="entry name" value="MurCDEF_pg_biosynth"/>
</dbReference>
<dbReference type="InterPro" id="IPR000713">
    <property type="entry name" value="Mur_ligase_N"/>
</dbReference>
<keyword evidence="6 14" id="KW-0132">Cell division</keyword>
<dbReference type="SUPFAM" id="SSF53244">
    <property type="entry name" value="MurD-like peptide ligases, peptide-binding domain"/>
    <property type="match status" value="1"/>
</dbReference>
<evidence type="ECO:0000256" key="9">
    <source>
        <dbReference type="ARBA" id="ARBA00022960"/>
    </source>
</evidence>
<comment type="caution">
    <text evidence="18">The sequence shown here is derived from an EMBL/GenBank/DDBJ whole genome shotgun (WGS) entry which is preliminary data.</text>
</comment>
<evidence type="ECO:0000259" key="16">
    <source>
        <dbReference type="Pfam" id="PF02875"/>
    </source>
</evidence>
<evidence type="ECO:0000256" key="4">
    <source>
        <dbReference type="ARBA" id="ARBA00022490"/>
    </source>
</evidence>
<dbReference type="InterPro" id="IPR004101">
    <property type="entry name" value="Mur_ligase_C"/>
</dbReference>
<comment type="catalytic activity">
    <reaction evidence="13 14">
        <text>UDP-N-acetyl-alpha-D-muramate + L-alanine + ATP = UDP-N-acetyl-alpha-D-muramoyl-L-alanine + ADP + phosphate + H(+)</text>
        <dbReference type="Rhea" id="RHEA:23372"/>
        <dbReference type="ChEBI" id="CHEBI:15378"/>
        <dbReference type="ChEBI" id="CHEBI:30616"/>
        <dbReference type="ChEBI" id="CHEBI:43474"/>
        <dbReference type="ChEBI" id="CHEBI:57972"/>
        <dbReference type="ChEBI" id="CHEBI:70757"/>
        <dbReference type="ChEBI" id="CHEBI:83898"/>
        <dbReference type="ChEBI" id="CHEBI:456216"/>
        <dbReference type="EC" id="6.3.2.8"/>
    </reaction>
</comment>
<gene>
    <name evidence="14 18" type="primary">murC</name>
    <name evidence="18" type="ORF">H8696_08840</name>
</gene>
<keyword evidence="10 14" id="KW-0573">Peptidoglycan synthesis</keyword>
<keyword evidence="11 14" id="KW-0131">Cell cycle</keyword>
<organism evidence="18 19">
    <name type="scientific">Gehongia tenuis</name>
    <dbReference type="NCBI Taxonomy" id="2763655"/>
    <lineage>
        <taxon>Bacteria</taxon>
        <taxon>Bacillati</taxon>
        <taxon>Bacillota</taxon>
        <taxon>Clostridia</taxon>
        <taxon>Christensenellales</taxon>
        <taxon>Christensenellaceae</taxon>
        <taxon>Gehongia</taxon>
    </lineage>
</organism>
<evidence type="ECO:0000256" key="10">
    <source>
        <dbReference type="ARBA" id="ARBA00022984"/>
    </source>
</evidence>
<dbReference type="Gene3D" id="3.90.190.20">
    <property type="entry name" value="Mur ligase, C-terminal domain"/>
    <property type="match status" value="1"/>
</dbReference>
<evidence type="ECO:0000256" key="12">
    <source>
        <dbReference type="ARBA" id="ARBA00023316"/>
    </source>
</evidence>
<dbReference type="PANTHER" id="PTHR43445">
    <property type="entry name" value="UDP-N-ACETYLMURAMATE--L-ALANINE LIGASE-RELATED"/>
    <property type="match status" value="1"/>
</dbReference>
<dbReference type="Gene3D" id="3.40.1190.10">
    <property type="entry name" value="Mur-like, catalytic domain"/>
    <property type="match status" value="1"/>
</dbReference>
<reference evidence="18" key="1">
    <citation type="submission" date="2020-08" db="EMBL/GenBank/DDBJ databases">
        <title>Genome public.</title>
        <authorList>
            <person name="Liu C."/>
            <person name="Sun Q."/>
        </authorList>
    </citation>
    <scope>NUCLEOTIDE SEQUENCE</scope>
    <source>
        <strain evidence="18">NSJ-53</strain>
    </source>
</reference>
<dbReference type="EC" id="6.3.2.8" evidence="3 14"/>